<reference evidence="1" key="1">
    <citation type="submission" date="2020-02" db="EMBL/GenBank/DDBJ databases">
        <authorList>
            <person name="Meier V. D."/>
        </authorList>
    </citation>
    <scope>NUCLEOTIDE SEQUENCE</scope>
    <source>
        <strain evidence="1">AVDCRST_MAG49</strain>
    </source>
</reference>
<dbReference type="Pfam" id="PF06224">
    <property type="entry name" value="AlkZ-like"/>
    <property type="match status" value="1"/>
</dbReference>
<evidence type="ECO:0000313" key="1">
    <source>
        <dbReference type="EMBL" id="CAA9534381.1"/>
    </source>
</evidence>
<evidence type="ECO:0008006" key="2">
    <source>
        <dbReference type="Google" id="ProtNLM"/>
    </source>
</evidence>
<accession>A0A6J4TWX1</accession>
<organism evidence="1">
    <name type="scientific">uncultured Thermomicrobiales bacterium</name>
    <dbReference type="NCBI Taxonomy" id="1645740"/>
    <lineage>
        <taxon>Bacteria</taxon>
        <taxon>Pseudomonadati</taxon>
        <taxon>Thermomicrobiota</taxon>
        <taxon>Thermomicrobia</taxon>
        <taxon>Thermomicrobiales</taxon>
        <taxon>environmental samples</taxon>
    </lineage>
</organism>
<gene>
    <name evidence="1" type="ORF">AVDCRST_MAG49-148</name>
</gene>
<dbReference type="EMBL" id="CADCWG010000011">
    <property type="protein sequence ID" value="CAA9534381.1"/>
    <property type="molecule type" value="Genomic_DNA"/>
</dbReference>
<dbReference type="PANTHER" id="PTHR38479:SF2">
    <property type="entry name" value="WINGED HELIX DNA-BINDING DOMAIN-CONTAINING PROTEIN"/>
    <property type="match status" value="1"/>
</dbReference>
<dbReference type="PANTHER" id="PTHR38479">
    <property type="entry name" value="LMO0824 PROTEIN"/>
    <property type="match status" value="1"/>
</dbReference>
<protein>
    <recommendedName>
        <fullName evidence="2">Winged helix DNA-binding domain-containing protein</fullName>
    </recommendedName>
</protein>
<dbReference type="AlphaFoldDB" id="A0A6J4TWX1"/>
<sequence>MTRRRTVSPAPVASLDGDQVLAWRLRRQHLECRAPEARTLGVVADIAGLHAQVMSSAELTLWARVEGLAPSAVARDLWEDRRLVKTWAMRGTLHLLPAAELPLWCAAQGILKPRHHAPSWLRFHGLTRPEADAMLAAIPVALDGHPLTREELAAAVARLAGVDHLAEKLRGGFGDLLKPAAFRGDLCFAPSLGQQVRFTRPDRWLPAWEPVDTERAAQEVARRYLAAYGPATRDAFARWFGGASPAQAERLFRSLGDAVATVDVAGEPAWMLAADVADVAAARPRGVVRLLPAFDQYVVTAPRAHDAVLPAAYRERVYRPQGWLSPVLLVDGRIEGTWRHERKGDRVTVEIAPFGDPPAATRRAAEEEAARLAAFLVGNLDLRWDT</sequence>
<name>A0A6J4TWX1_9BACT</name>
<proteinExistence type="predicted"/>
<dbReference type="InterPro" id="IPR009351">
    <property type="entry name" value="AlkZ-like"/>
</dbReference>